<keyword evidence="1" id="KW-0472">Membrane</keyword>
<proteinExistence type="predicted"/>
<evidence type="ECO:0000313" key="3">
    <source>
        <dbReference type="Proteomes" id="UP000318478"/>
    </source>
</evidence>
<dbReference type="AlphaFoldDB" id="A0A5C5YST8"/>
<gene>
    <name evidence="2" type="ORF">Pla123a_08530</name>
</gene>
<evidence type="ECO:0000256" key="1">
    <source>
        <dbReference type="SAM" id="Phobius"/>
    </source>
</evidence>
<protein>
    <submittedName>
        <fullName evidence="2">Uncharacterized protein</fullName>
    </submittedName>
</protein>
<feature type="transmembrane region" description="Helical" evidence="1">
    <location>
        <begin position="132"/>
        <end position="155"/>
    </location>
</feature>
<sequence>MDLSLTDLWLPILLSGVATHIASTVAWTVLPHHKPEFKGLGATEEKLVDLLQADQVGPGQYMLPYCNDMKEAGEPAFQEKQRRCTGMLSVYDRPVNMGAAIFKTLAFFLVAAFVIGYLASIGLPRGAASIDVLRFVTTAGLLAHCFARFPAVYWFPQKTAMSLLDGAAYAAVTGLLFTVLWPAAVGA</sequence>
<keyword evidence="1" id="KW-0812">Transmembrane</keyword>
<reference evidence="2 3" key="1">
    <citation type="submission" date="2019-02" db="EMBL/GenBank/DDBJ databases">
        <title>Deep-cultivation of Planctomycetes and their phenomic and genomic characterization uncovers novel biology.</title>
        <authorList>
            <person name="Wiegand S."/>
            <person name="Jogler M."/>
            <person name="Boedeker C."/>
            <person name="Pinto D."/>
            <person name="Vollmers J."/>
            <person name="Rivas-Marin E."/>
            <person name="Kohn T."/>
            <person name="Peeters S.H."/>
            <person name="Heuer A."/>
            <person name="Rast P."/>
            <person name="Oberbeckmann S."/>
            <person name="Bunk B."/>
            <person name="Jeske O."/>
            <person name="Meyerdierks A."/>
            <person name="Storesund J.E."/>
            <person name="Kallscheuer N."/>
            <person name="Luecker S."/>
            <person name="Lage O.M."/>
            <person name="Pohl T."/>
            <person name="Merkel B.J."/>
            <person name="Hornburger P."/>
            <person name="Mueller R.-W."/>
            <person name="Bruemmer F."/>
            <person name="Labrenz M."/>
            <person name="Spormann A.M."/>
            <person name="Op Den Camp H."/>
            <person name="Overmann J."/>
            <person name="Amann R."/>
            <person name="Jetten M.S.M."/>
            <person name="Mascher T."/>
            <person name="Medema M.H."/>
            <person name="Devos D.P."/>
            <person name="Kaster A.-K."/>
            <person name="Ovreas L."/>
            <person name="Rohde M."/>
            <person name="Galperin M.Y."/>
            <person name="Jogler C."/>
        </authorList>
    </citation>
    <scope>NUCLEOTIDE SEQUENCE [LARGE SCALE GENOMIC DNA]</scope>
    <source>
        <strain evidence="2 3">Pla123a</strain>
    </source>
</reference>
<dbReference type="RefSeq" id="WP_146584304.1">
    <property type="nucleotide sequence ID" value="NZ_SJPO01000002.1"/>
</dbReference>
<accession>A0A5C5YST8</accession>
<evidence type="ECO:0000313" key="2">
    <source>
        <dbReference type="EMBL" id="TWT78064.1"/>
    </source>
</evidence>
<dbReference type="OrthoDB" id="282550at2"/>
<comment type="caution">
    <text evidence="2">The sequence shown here is derived from an EMBL/GenBank/DDBJ whole genome shotgun (WGS) entry which is preliminary data.</text>
</comment>
<dbReference type="EMBL" id="SJPO01000002">
    <property type="protein sequence ID" value="TWT78064.1"/>
    <property type="molecule type" value="Genomic_DNA"/>
</dbReference>
<feature type="transmembrane region" description="Helical" evidence="1">
    <location>
        <begin position="12"/>
        <end position="30"/>
    </location>
</feature>
<feature type="transmembrane region" description="Helical" evidence="1">
    <location>
        <begin position="167"/>
        <end position="184"/>
    </location>
</feature>
<organism evidence="2 3">
    <name type="scientific">Posidoniimonas polymericola</name>
    <dbReference type="NCBI Taxonomy" id="2528002"/>
    <lineage>
        <taxon>Bacteria</taxon>
        <taxon>Pseudomonadati</taxon>
        <taxon>Planctomycetota</taxon>
        <taxon>Planctomycetia</taxon>
        <taxon>Pirellulales</taxon>
        <taxon>Lacipirellulaceae</taxon>
        <taxon>Posidoniimonas</taxon>
    </lineage>
</organism>
<dbReference type="Proteomes" id="UP000318478">
    <property type="component" value="Unassembled WGS sequence"/>
</dbReference>
<name>A0A5C5YST8_9BACT</name>
<keyword evidence="1" id="KW-1133">Transmembrane helix</keyword>
<feature type="transmembrane region" description="Helical" evidence="1">
    <location>
        <begin position="100"/>
        <end position="120"/>
    </location>
</feature>
<keyword evidence="3" id="KW-1185">Reference proteome</keyword>